<evidence type="ECO:0000259" key="1">
    <source>
        <dbReference type="Pfam" id="PF01872"/>
    </source>
</evidence>
<sequence>MKATVFVGISVDGFMARLDGALDFLPPGGGEPHGYDEFMASVDALVIGRKTYETVLGFDAWPYGEKPVFVLSSHALAPAPDDAVVEHMAGSPEVIASALAARGIGHIYVDGGKTIQGFLRAGLIQRLVITRVPVLIGTGIPLFGAIARDIPLRHIATRHYASGLVQSEYALGVGG</sequence>
<dbReference type="InterPro" id="IPR024072">
    <property type="entry name" value="DHFR-like_dom_sf"/>
</dbReference>
<feature type="domain" description="Bacterial bifunctional deaminase-reductase C-terminal" evidence="1">
    <location>
        <begin position="4"/>
        <end position="163"/>
    </location>
</feature>
<reference evidence="2" key="1">
    <citation type="submission" date="2020-10" db="EMBL/GenBank/DDBJ databases">
        <title>Phylogeny of dyella-like bacteria.</title>
        <authorList>
            <person name="Fu J."/>
        </authorList>
    </citation>
    <scope>NUCLEOTIDE SEQUENCE</scope>
    <source>
        <strain evidence="2">DHOC52</strain>
    </source>
</reference>
<protein>
    <submittedName>
        <fullName evidence="2">Dihydrofolate reductase</fullName>
    </submittedName>
</protein>
<dbReference type="Gene3D" id="3.40.430.10">
    <property type="entry name" value="Dihydrofolate Reductase, subunit A"/>
    <property type="match status" value="1"/>
</dbReference>
<dbReference type="RefSeq" id="WP_204683904.1">
    <property type="nucleotide sequence ID" value="NZ_BSNR01000014.1"/>
</dbReference>
<name>A0ABS2K8K2_9GAMM</name>
<dbReference type="EMBL" id="JADIKE010000039">
    <property type="protein sequence ID" value="MBM7127370.1"/>
    <property type="molecule type" value="Genomic_DNA"/>
</dbReference>
<dbReference type="PANTHER" id="PTHR38011">
    <property type="entry name" value="DIHYDROFOLATE REDUCTASE FAMILY PROTEIN (AFU_ORTHOLOGUE AFUA_8G06820)"/>
    <property type="match status" value="1"/>
</dbReference>
<gene>
    <name evidence="2" type="ORF">ISP19_18500</name>
</gene>
<evidence type="ECO:0000313" key="3">
    <source>
        <dbReference type="Proteomes" id="UP001430149"/>
    </source>
</evidence>
<organism evidence="2 3">
    <name type="scientific">Dyella flava</name>
    <dbReference type="NCBI Taxonomy" id="1920170"/>
    <lineage>
        <taxon>Bacteria</taxon>
        <taxon>Pseudomonadati</taxon>
        <taxon>Pseudomonadota</taxon>
        <taxon>Gammaproteobacteria</taxon>
        <taxon>Lysobacterales</taxon>
        <taxon>Rhodanobacteraceae</taxon>
        <taxon>Dyella</taxon>
    </lineage>
</organism>
<comment type="caution">
    <text evidence="2">The sequence shown here is derived from an EMBL/GenBank/DDBJ whole genome shotgun (WGS) entry which is preliminary data.</text>
</comment>
<dbReference type="SUPFAM" id="SSF53597">
    <property type="entry name" value="Dihydrofolate reductase-like"/>
    <property type="match status" value="1"/>
</dbReference>
<dbReference type="Proteomes" id="UP001430149">
    <property type="component" value="Unassembled WGS sequence"/>
</dbReference>
<keyword evidence="3" id="KW-1185">Reference proteome</keyword>
<accession>A0ABS2K8K2</accession>
<dbReference type="PANTHER" id="PTHR38011:SF11">
    <property type="entry name" value="2,5-DIAMINO-6-RIBOSYLAMINO-4(3H)-PYRIMIDINONE 5'-PHOSPHATE REDUCTASE"/>
    <property type="match status" value="1"/>
</dbReference>
<proteinExistence type="predicted"/>
<evidence type="ECO:0000313" key="2">
    <source>
        <dbReference type="EMBL" id="MBM7127370.1"/>
    </source>
</evidence>
<dbReference type="InterPro" id="IPR002734">
    <property type="entry name" value="RibDG_C"/>
</dbReference>
<dbReference type="InterPro" id="IPR050765">
    <property type="entry name" value="Riboflavin_Biosynth_HTPR"/>
</dbReference>
<dbReference type="Pfam" id="PF01872">
    <property type="entry name" value="RibD_C"/>
    <property type="match status" value="1"/>
</dbReference>